<keyword evidence="2" id="KW-1185">Reference proteome</keyword>
<organism evidence="1 2">
    <name type="scientific">Mucor lusitanicus CBS 277.49</name>
    <dbReference type="NCBI Taxonomy" id="747725"/>
    <lineage>
        <taxon>Eukaryota</taxon>
        <taxon>Fungi</taxon>
        <taxon>Fungi incertae sedis</taxon>
        <taxon>Mucoromycota</taxon>
        <taxon>Mucoromycotina</taxon>
        <taxon>Mucoromycetes</taxon>
        <taxon>Mucorales</taxon>
        <taxon>Mucorineae</taxon>
        <taxon>Mucoraceae</taxon>
        <taxon>Mucor</taxon>
    </lineage>
</organism>
<comment type="caution">
    <text evidence="1">The sequence shown here is derived from an EMBL/GenBank/DDBJ whole genome shotgun (WGS) entry which is preliminary data.</text>
</comment>
<dbReference type="AlphaFoldDB" id="A0A162TCA1"/>
<evidence type="ECO:0000313" key="1">
    <source>
        <dbReference type="EMBL" id="OAD03502.1"/>
    </source>
</evidence>
<protein>
    <submittedName>
        <fullName evidence="1">Uncharacterized protein</fullName>
    </submittedName>
</protein>
<reference evidence="1 2" key="1">
    <citation type="submission" date="2015-06" db="EMBL/GenBank/DDBJ databases">
        <title>Expansion of signal transduction pathways in fungi by whole-genome duplication.</title>
        <authorList>
            <consortium name="DOE Joint Genome Institute"/>
            <person name="Corrochano L.M."/>
            <person name="Kuo A."/>
            <person name="Marcet-Houben M."/>
            <person name="Polaino S."/>
            <person name="Salamov A."/>
            <person name="Villalobos J.M."/>
            <person name="Alvarez M.I."/>
            <person name="Avalos J."/>
            <person name="Benito E.P."/>
            <person name="Benoit I."/>
            <person name="Burger G."/>
            <person name="Camino L.P."/>
            <person name="Canovas D."/>
            <person name="Cerda-Olmedo E."/>
            <person name="Cheng J.-F."/>
            <person name="Dominguez A."/>
            <person name="Elias M."/>
            <person name="Eslava A.P."/>
            <person name="Glaser F."/>
            <person name="Grimwood J."/>
            <person name="Gutierrez G."/>
            <person name="Heitman J."/>
            <person name="Henrissat B."/>
            <person name="Iturriaga E.A."/>
            <person name="Lang B.F."/>
            <person name="Lavin J.L."/>
            <person name="Lee S."/>
            <person name="Li W."/>
            <person name="Lindquist E."/>
            <person name="Lopez-Garcia S."/>
            <person name="Luque E.M."/>
            <person name="Marcos A.T."/>
            <person name="Martin J."/>
            <person name="Mccluskey K."/>
            <person name="Medina H.R."/>
            <person name="Miralles-Duran A."/>
            <person name="Miyazaki A."/>
            <person name="Munoz-Torres E."/>
            <person name="Oguiza J.A."/>
            <person name="Ohm R."/>
            <person name="Olmedo M."/>
            <person name="Orejas M."/>
            <person name="Ortiz-Castellanos L."/>
            <person name="Pisabarro A.G."/>
            <person name="Rodriguez-Romero J."/>
            <person name="Ruiz-Herrera J."/>
            <person name="Ruiz-Vazquez R."/>
            <person name="Sanz C."/>
            <person name="Schackwitz W."/>
            <person name="Schmutz J."/>
            <person name="Shahriari M."/>
            <person name="Shelest E."/>
            <person name="Silva-Franco F."/>
            <person name="Soanes D."/>
            <person name="Syed K."/>
            <person name="Tagua V.G."/>
            <person name="Talbot N.J."/>
            <person name="Thon M."/>
            <person name="De Vries R.P."/>
            <person name="Wiebenga A."/>
            <person name="Yadav J.S."/>
            <person name="Braun E.L."/>
            <person name="Baker S."/>
            <person name="Garre V."/>
            <person name="Horwitz B."/>
            <person name="Torres-Martinez S."/>
            <person name="Idnurm A."/>
            <person name="Herrera-Estrella A."/>
            <person name="Gabaldon T."/>
            <person name="Grigoriev I.V."/>
        </authorList>
    </citation>
    <scope>NUCLEOTIDE SEQUENCE [LARGE SCALE GENOMIC DNA]</scope>
    <source>
        <strain evidence="1 2">CBS 277.49</strain>
    </source>
</reference>
<dbReference type="Proteomes" id="UP000077051">
    <property type="component" value="Unassembled WGS sequence"/>
</dbReference>
<name>A0A162TCA1_MUCCL</name>
<proteinExistence type="predicted"/>
<evidence type="ECO:0000313" key="2">
    <source>
        <dbReference type="Proteomes" id="UP000077051"/>
    </source>
</evidence>
<dbReference type="EMBL" id="AMYB01000004">
    <property type="protein sequence ID" value="OAD03502.1"/>
    <property type="molecule type" value="Genomic_DNA"/>
</dbReference>
<accession>A0A162TCA1</accession>
<gene>
    <name evidence="1" type="ORF">MUCCIDRAFT_163064</name>
</gene>
<sequence length="108" mass="12189">MHKEEIIAFLRLEAKTTTQLRFVGHFCKSSKPACLAPLSRMMPGVLSDSPPSSWSRRMNGKNMLELLLDLDFGDTLASRIPQLNENARMRAPKVAMTQDTHGLLDYRS</sequence>
<dbReference type="VEuPathDB" id="FungiDB:MUCCIDRAFT_163064"/>